<protein>
    <recommendedName>
        <fullName evidence="1">Thioredoxin domain-containing protein</fullName>
    </recommendedName>
</protein>
<organism evidence="2 3">
    <name type="scientific">Hydrogenophaga taeniospiralis CCUG 15921</name>
    <dbReference type="NCBI Taxonomy" id="1281780"/>
    <lineage>
        <taxon>Bacteria</taxon>
        <taxon>Pseudomonadati</taxon>
        <taxon>Pseudomonadota</taxon>
        <taxon>Betaproteobacteria</taxon>
        <taxon>Burkholderiales</taxon>
        <taxon>Comamonadaceae</taxon>
        <taxon>Hydrogenophaga</taxon>
    </lineage>
</organism>
<accession>A0A9X4S8F5</accession>
<evidence type="ECO:0000259" key="1">
    <source>
        <dbReference type="Pfam" id="PF00085"/>
    </source>
</evidence>
<proteinExistence type="predicted"/>
<dbReference type="AlphaFoldDB" id="A0A9X4S8F5"/>
<evidence type="ECO:0000313" key="2">
    <source>
        <dbReference type="EMBL" id="MDG5973849.1"/>
    </source>
</evidence>
<dbReference type="Proteomes" id="UP001152876">
    <property type="component" value="Unassembled WGS sequence"/>
</dbReference>
<dbReference type="Gene3D" id="3.40.30.10">
    <property type="entry name" value="Glutaredoxin"/>
    <property type="match status" value="1"/>
</dbReference>
<comment type="caution">
    <text evidence="2">The sequence shown here is derived from an EMBL/GenBank/DDBJ whole genome shotgun (WGS) entry which is preliminary data.</text>
</comment>
<feature type="domain" description="Thioredoxin" evidence="1">
    <location>
        <begin position="15"/>
        <end position="76"/>
    </location>
</feature>
<name>A0A9X4S8F5_9BURK</name>
<dbReference type="OrthoDB" id="8521206at2"/>
<dbReference type="InterPro" id="IPR013766">
    <property type="entry name" value="Thioredoxin_domain"/>
</dbReference>
<reference evidence="2" key="1">
    <citation type="submission" date="2013-01" db="EMBL/GenBank/DDBJ databases">
        <title>Genome draft of Hydrogenophaga taeniospiralis 2K1.</title>
        <authorList>
            <person name="Gomila M."/>
            <person name="Lalucat J."/>
        </authorList>
    </citation>
    <scope>NUCLEOTIDE SEQUENCE</scope>
    <source>
        <strain evidence="2">CCUG 15921</strain>
    </source>
</reference>
<dbReference type="Pfam" id="PF00085">
    <property type="entry name" value="Thioredoxin"/>
    <property type="match status" value="1"/>
</dbReference>
<gene>
    <name evidence="2" type="ORF">H010_01210</name>
</gene>
<evidence type="ECO:0000313" key="3">
    <source>
        <dbReference type="Proteomes" id="UP001152876"/>
    </source>
</evidence>
<dbReference type="EMBL" id="AOGK01000001">
    <property type="protein sequence ID" value="MDG5973849.1"/>
    <property type="molecule type" value="Genomic_DNA"/>
</dbReference>
<sequence>MPRNPPETSETLSAVCLCAEWCSTCRDWHAVVEQAAHEFKDVRWRWLDIEDEADLLDELDIDIETFPTMLLARGDQVLFFGPIPAQAEVLARLVSTLQSGSASALGLTERVATLWQRLRGRPD</sequence>
<dbReference type="RefSeq" id="WP_068168865.1">
    <property type="nucleotide sequence ID" value="NZ_AOGK01000001.1"/>
</dbReference>
<keyword evidence="3" id="KW-1185">Reference proteome</keyword>
<dbReference type="InterPro" id="IPR036249">
    <property type="entry name" value="Thioredoxin-like_sf"/>
</dbReference>
<dbReference type="SUPFAM" id="SSF52833">
    <property type="entry name" value="Thioredoxin-like"/>
    <property type="match status" value="1"/>
</dbReference>
<dbReference type="CDD" id="cd02947">
    <property type="entry name" value="TRX_family"/>
    <property type="match status" value="1"/>
</dbReference>